<feature type="transmembrane region" description="Helical" evidence="6">
    <location>
        <begin position="151"/>
        <end position="169"/>
    </location>
</feature>
<evidence type="ECO:0000256" key="6">
    <source>
        <dbReference type="SAM" id="Phobius"/>
    </source>
</evidence>
<keyword evidence="3 6" id="KW-1133">Transmembrane helix</keyword>
<dbReference type="EMBL" id="JARVKM010000087">
    <property type="protein sequence ID" value="KAK9770704.1"/>
    <property type="molecule type" value="Genomic_DNA"/>
</dbReference>
<dbReference type="PANTHER" id="PTHR35042:SF1">
    <property type="entry name" value="DUF1772-DOMAIN-CONTAINING PROTEIN"/>
    <property type="match status" value="1"/>
</dbReference>
<organism evidence="7 8">
    <name type="scientific">Seiridium cardinale</name>
    <dbReference type="NCBI Taxonomy" id="138064"/>
    <lineage>
        <taxon>Eukaryota</taxon>
        <taxon>Fungi</taxon>
        <taxon>Dikarya</taxon>
        <taxon>Ascomycota</taxon>
        <taxon>Pezizomycotina</taxon>
        <taxon>Sordariomycetes</taxon>
        <taxon>Xylariomycetidae</taxon>
        <taxon>Amphisphaeriales</taxon>
        <taxon>Sporocadaceae</taxon>
        <taxon>Seiridium</taxon>
    </lineage>
</organism>
<comment type="similarity">
    <text evidence="5">Belongs to the anthrone oxygenase family.</text>
</comment>
<reference evidence="7 8" key="1">
    <citation type="submission" date="2024-02" db="EMBL/GenBank/DDBJ databases">
        <title>First draft genome assembly of two strains of Seiridium cardinale.</title>
        <authorList>
            <person name="Emiliani G."/>
            <person name="Scali E."/>
        </authorList>
    </citation>
    <scope>NUCLEOTIDE SEQUENCE [LARGE SCALE GENOMIC DNA]</scope>
    <source>
        <strain evidence="7 8">BM-138-000479</strain>
    </source>
</reference>
<feature type="transmembrane region" description="Helical" evidence="6">
    <location>
        <begin position="59"/>
        <end position="78"/>
    </location>
</feature>
<name>A0ABR2XA88_9PEZI</name>
<protein>
    <recommendedName>
        <fullName evidence="9">DUF1772-domain-containing protein</fullName>
    </recommendedName>
</protein>
<proteinExistence type="inferred from homology"/>
<dbReference type="PANTHER" id="PTHR35042">
    <property type="entry name" value="ANTHRONE OXYGENASE ENCC"/>
    <property type="match status" value="1"/>
</dbReference>
<sequence>MSKLPAHIRLTQATSIALLTTASGLNLGLSFFVVPRLLESPTALMLRQWGSMYKVTSKTLAPALMLPVALNAYLAYSLPGKSRIYGFVAALAYSILPYTYALLMPINRKLLSKVEEVKALGAGVGDVMGGEMGTREDSGHALIDNWGLYNLYRGGAALVAGGISLYAILG</sequence>
<keyword evidence="2 6" id="KW-0812">Transmembrane</keyword>
<evidence type="ECO:0000313" key="7">
    <source>
        <dbReference type="EMBL" id="KAK9770704.1"/>
    </source>
</evidence>
<gene>
    <name evidence="7" type="ORF">SCAR479_12593</name>
</gene>
<dbReference type="Proteomes" id="UP001465668">
    <property type="component" value="Unassembled WGS sequence"/>
</dbReference>
<evidence type="ECO:0000313" key="8">
    <source>
        <dbReference type="Proteomes" id="UP001465668"/>
    </source>
</evidence>
<evidence type="ECO:0008006" key="9">
    <source>
        <dbReference type="Google" id="ProtNLM"/>
    </source>
</evidence>
<keyword evidence="8" id="KW-1185">Reference proteome</keyword>
<evidence type="ECO:0000256" key="1">
    <source>
        <dbReference type="ARBA" id="ARBA00004141"/>
    </source>
</evidence>
<dbReference type="InterPro" id="IPR013901">
    <property type="entry name" value="Anthrone_oxy"/>
</dbReference>
<evidence type="ECO:0000256" key="4">
    <source>
        <dbReference type="ARBA" id="ARBA00023136"/>
    </source>
</evidence>
<evidence type="ECO:0000256" key="5">
    <source>
        <dbReference type="ARBA" id="ARBA00034313"/>
    </source>
</evidence>
<evidence type="ECO:0000256" key="2">
    <source>
        <dbReference type="ARBA" id="ARBA00022692"/>
    </source>
</evidence>
<comment type="subcellular location">
    <subcellularLocation>
        <location evidence="1">Membrane</location>
        <topology evidence="1">Multi-pass membrane protein</topology>
    </subcellularLocation>
</comment>
<feature type="transmembrane region" description="Helical" evidence="6">
    <location>
        <begin position="84"/>
        <end position="103"/>
    </location>
</feature>
<accession>A0ABR2XA88</accession>
<feature type="transmembrane region" description="Helical" evidence="6">
    <location>
        <begin position="16"/>
        <end position="38"/>
    </location>
</feature>
<keyword evidence="4 6" id="KW-0472">Membrane</keyword>
<evidence type="ECO:0000256" key="3">
    <source>
        <dbReference type="ARBA" id="ARBA00022989"/>
    </source>
</evidence>
<dbReference type="Pfam" id="PF08592">
    <property type="entry name" value="Anthrone_oxy"/>
    <property type="match status" value="1"/>
</dbReference>
<comment type="caution">
    <text evidence="7">The sequence shown here is derived from an EMBL/GenBank/DDBJ whole genome shotgun (WGS) entry which is preliminary data.</text>
</comment>